<evidence type="ECO:0000256" key="1">
    <source>
        <dbReference type="SAM" id="MobiDB-lite"/>
    </source>
</evidence>
<keyword evidence="3" id="KW-1185">Reference proteome</keyword>
<evidence type="ECO:0000313" key="2">
    <source>
        <dbReference type="EMBL" id="EPR80087.1"/>
    </source>
</evidence>
<comment type="caution">
    <text evidence="2">The sequence shown here is derived from an EMBL/GenBank/DDBJ whole genome shotgun (WGS) entry which is preliminary data.</text>
</comment>
<feature type="compositionally biased region" description="Low complexity" evidence="1">
    <location>
        <begin position="111"/>
        <end position="153"/>
    </location>
</feature>
<name>S7WE94_SPRLO</name>
<sequence>MYLCSLYSCLENKEKLYKYFTSNNYTKDILNEKIYKNKEGVKIYYNIDDNKLSCLYPPDKSKNRISICCRYEEAKIIKGNVEGCLKDLGFICSNTDDNNSNDSKDKDNVDDNNSNNNKDNTNNNKDNTNNTNNDKNITITTNDNNDNNIKDNNTNHMEIKKIVYNKDNIYFKIINNFIQLFVI</sequence>
<evidence type="ECO:0000313" key="3">
    <source>
        <dbReference type="Proteomes" id="UP000014978"/>
    </source>
</evidence>
<dbReference type="EMBL" id="ATCN01000015">
    <property type="protein sequence ID" value="EPR80087.1"/>
    <property type="molecule type" value="Genomic_DNA"/>
</dbReference>
<protein>
    <submittedName>
        <fullName evidence="2">Uncharacterized protein</fullName>
    </submittedName>
</protein>
<accession>S7WE94</accession>
<dbReference type="VEuPathDB" id="MicrosporidiaDB:SLOPH_865"/>
<dbReference type="InParanoid" id="S7WE94"/>
<feature type="non-terminal residue" evidence="2">
    <location>
        <position position="183"/>
    </location>
</feature>
<dbReference type="Proteomes" id="UP000014978">
    <property type="component" value="Unassembled WGS sequence"/>
</dbReference>
<reference evidence="3" key="1">
    <citation type="journal article" date="2013" name="PLoS Genet.">
        <title>The genome of Spraguea lophii and the basis of host-microsporidian interactions.</title>
        <authorList>
            <person name="Campbell S.E."/>
            <person name="Williams T.A."/>
            <person name="Yousuf A."/>
            <person name="Soanes D.M."/>
            <person name="Paszkiewicz K.H."/>
            <person name="Williams B.A.P."/>
        </authorList>
    </citation>
    <scope>NUCLEOTIDE SEQUENCE [LARGE SCALE GENOMIC DNA]</scope>
    <source>
        <strain evidence="3">42_110</strain>
    </source>
</reference>
<dbReference type="HOGENOM" id="CLU_1476055_0_0_1"/>
<feature type="region of interest" description="Disordered" evidence="1">
    <location>
        <begin position="99"/>
        <end position="153"/>
    </location>
</feature>
<proteinExistence type="predicted"/>
<dbReference type="AlphaFoldDB" id="S7WE94"/>
<organism evidence="2 3">
    <name type="scientific">Spraguea lophii (strain 42_110)</name>
    <name type="common">Microsporidian parasite</name>
    <dbReference type="NCBI Taxonomy" id="1358809"/>
    <lineage>
        <taxon>Eukaryota</taxon>
        <taxon>Fungi</taxon>
        <taxon>Fungi incertae sedis</taxon>
        <taxon>Microsporidia</taxon>
        <taxon>Spragueidae</taxon>
        <taxon>Spraguea</taxon>
    </lineage>
</organism>
<gene>
    <name evidence="2" type="ORF">SLOPH_865</name>
</gene>